<reference evidence="7 8" key="1">
    <citation type="submission" date="2015-04" db="EMBL/GenBank/DDBJ databases">
        <title>Draft Genome Sequence of the Novel Agar-Digesting Marine Bacterium Q1.</title>
        <authorList>
            <person name="Li Y."/>
            <person name="Li D."/>
            <person name="Chen G."/>
            <person name="Du Z."/>
        </authorList>
    </citation>
    <scope>NUCLEOTIDE SEQUENCE [LARGE SCALE GENOMIC DNA]</scope>
    <source>
        <strain evidence="7 8">Q1</strain>
    </source>
</reference>
<evidence type="ECO:0000313" key="8">
    <source>
        <dbReference type="Proteomes" id="UP000037600"/>
    </source>
</evidence>
<keyword evidence="5 6" id="KW-0472">Membrane</keyword>
<evidence type="ECO:0000256" key="3">
    <source>
        <dbReference type="ARBA" id="ARBA00022692"/>
    </source>
</evidence>
<feature type="transmembrane region" description="Helical" evidence="6">
    <location>
        <begin position="205"/>
        <end position="226"/>
    </location>
</feature>
<sequence>MIFDQLLLFVVSLVANTLSSLAGGGAGLLQLPALIFLGLPFSIALATHKIASVALGLGASVKHLKHGQFELPLILAMTLGALPGVVIGANVILSIPVHLALWSLGGLTIALGMYSIFKPNLGLVEVAKNYHLKGYLIGAFGLFIIGILNGSLTSGTGLFVTMWLIYWFGMSYGKAVSYTLIMVGILWNGTGAVTLALLSEVQWDWLPALILGSLLGGYLGACLIIAKGNKLVKRCFEVMTILSGVALWLKAAGMFN</sequence>
<dbReference type="PANTHER" id="PTHR43701:SF2">
    <property type="entry name" value="MEMBRANE TRANSPORTER PROTEIN YJNA-RELATED"/>
    <property type="match status" value="1"/>
</dbReference>
<evidence type="ECO:0000256" key="5">
    <source>
        <dbReference type="ARBA" id="ARBA00023136"/>
    </source>
</evidence>
<dbReference type="EMBL" id="LAZL01000002">
    <property type="protein sequence ID" value="KMT66698.1"/>
    <property type="molecule type" value="Genomic_DNA"/>
</dbReference>
<feature type="transmembrane region" description="Helical" evidence="6">
    <location>
        <begin position="99"/>
        <end position="117"/>
    </location>
</feature>
<protein>
    <recommendedName>
        <fullName evidence="6">Probable membrane transporter protein</fullName>
    </recommendedName>
</protein>
<dbReference type="GO" id="GO:0005886">
    <property type="term" value="C:plasma membrane"/>
    <property type="evidence" value="ECO:0007669"/>
    <property type="project" value="UniProtKB-SubCell"/>
</dbReference>
<feature type="transmembrane region" description="Helical" evidence="6">
    <location>
        <begin position="6"/>
        <end position="29"/>
    </location>
</feature>
<evidence type="ECO:0000256" key="2">
    <source>
        <dbReference type="ARBA" id="ARBA00009142"/>
    </source>
</evidence>
<feature type="transmembrane region" description="Helical" evidence="6">
    <location>
        <begin position="137"/>
        <end position="166"/>
    </location>
</feature>
<gene>
    <name evidence="7" type="ORF">XM47_00770</name>
</gene>
<comment type="similarity">
    <text evidence="2 6">Belongs to the 4-toluene sulfonate uptake permease (TSUP) (TC 2.A.102) family.</text>
</comment>
<keyword evidence="3 6" id="KW-0812">Transmembrane</keyword>
<feature type="transmembrane region" description="Helical" evidence="6">
    <location>
        <begin position="36"/>
        <end position="59"/>
    </location>
</feature>
<name>A0A0J8H106_9ALTE</name>
<dbReference type="STRING" id="1513271.XM47_00770"/>
<accession>A0A0J8H106</accession>
<dbReference type="OrthoDB" id="8559109at2"/>
<dbReference type="Pfam" id="PF01925">
    <property type="entry name" value="TauE"/>
    <property type="match status" value="1"/>
</dbReference>
<evidence type="ECO:0000256" key="1">
    <source>
        <dbReference type="ARBA" id="ARBA00004141"/>
    </source>
</evidence>
<dbReference type="InterPro" id="IPR002781">
    <property type="entry name" value="TM_pro_TauE-like"/>
</dbReference>
<evidence type="ECO:0000313" key="7">
    <source>
        <dbReference type="EMBL" id="KMT66698.1"/>
    </source>
</evidence>
<proteinExistence type="inferred from homology"/>
<feature type="transmembrane region" description="Helical" evidence="6">
    <location>
        <begin position="178"/>
        <end position="199"/>
    </location>
</feature>
<dbReference type="Proteomes" id="UP000037600">
    <property type="component" value="Unassembled WGS sequence"/>
</dbReference>
<comment type="subcellular location">
    <subcellularLocation>
        <location evidence="6">Cell membrane</location>
        <topology evidence="6">Multi-pass membrane protein</topology>
    </subcellularLocation>
    <subcellularLocation>
        <location evidence="1">Membrane</location>
        <topology evidence="1">Multi-pass membrane protein</topology>
    </subcellularLocation>
</comment>
<dbReference type="PATRIC" id="fig|1513271.3.peg.160"/>
<evidence type="ECO:0000256" key="4">
    <source>
        <dbReference type="ARBA" id="ARBA00022989"/>
    </source>
</evidence>
<dbReference type="AlphaFoldDB" id="A0A0J8H106"/>
<comment type="caution">
    <text evidence="7">The sequence shown here is derived from an EMBL/GenBank/DDBJ whole genome shotgun (WGS) entry which is preliminary data.</text>
</comment>
<dbReference type="PANTHER" id="PTHR43701">
    <property type="entry name" value="MEMBRANE TRANSPORTER PROTEIN MJ0441-RELATED"/>
    <property type="match status" value="1"/>
</dbReference>
<keyword evidence="6" id="KW-1003">Cell membrane</keyword>
<keyword evidence="4 6" id="KW-1133">Transmembrane helix</keyword>
<keyword evidence="8" id="KW-1185">Reference proteome</keyword>
<evidence type="ECO:0000256" key="6">
    <source>
        <dbReference type="RuleBase" id="RU363041"/>
    </source>
</evidence>
<feature type="transmembrane region" description="Helical" evidence="6">
    <location>
        <begin position="71"/>
        <end position="92"/>
    </location>
</feature>
<dbReference type="InterPro" id="IPR051598">
    <property type="entry name" value="TSUP/Inactive_protease-like"/>
</dbReference>
<organism evidence="7 8">
    <name type="scientific">Catenovulum maritimum</name>
    <dbReference type="NCBI Taxonomy" id="1513271"/>
    <lineage>
        <taxon>Bacteria</taxon>
        <taxon>Pseudomonadati</taxon>
        <taxon>Pseudomonadota</taxon>
        <taxon>Gammaproteobacteria</taxon>
        <taxon>Alteromonadales</taxon>
        <taxon>Alteromonadaceae</taxon>
        <taxon>Catenovulum</taxon>
    </lineage>
</organism>
<dbReference type="RefSeq" id="WP_048688259.1">
    <property type="nucleotide sequence ID" value="NZ_KQ130482.1"/>
</dbReference>